<name>A0A2Z7BG14_9LAMI</name>
<evidence type="ECO:0000313" key="2">
    <source>
        <dbReference type="EMBL" id="KZV33373.1"/>
    </source>
</evidence>
<accession>A0A2Z7BG14</accession>
<feature type="compositionally biased region" description="Basic and acidic residues" evidence="1">
    <location>
        <begin position="1"/>
        <end position="10"/>
    </location>
</feature>
<gene>
    <name evidence="2" type="ORF">F511_13178</name>
</gene>
<keyword evidence="3" id="KW-1185">Reference proteome</keyword>
<dbReference type="EMBL" id="KV005842">
    <property type="protein sequence ID" value="KZV33373.1"/>
    <property type="molecule type" value="Genomic_DNA"/>
</dbReference>
<organism evidence="2 3">
    <name type="scientific">Dorcoceras hygrometricum</name>
    <dbReference type="NCBI Taxonomy" id="472368"/>
    <lineage>
        <taxon>Eukaryota</taxon>
        <taxon>Viridiplantae</taxon>
        <taxon>Streptophyta</taxon>
        <taxon>Embryophyta</taxon>
        <taxon>Tracheophyta</taxon>
        <taxon>Spermatophyta</taxon>
        <taxon>Magnoliopsida</taxon>
        <taxon>eudicotyledons</taxon>
        <taxon>Gunneridae</taxon>
        <taxon>Pentapetalae</taxon>
        <taxon>asterids</taxon>
        <taxon>lamiids</taxon>
        <taxon>Lamiales</taxon>
        <taxon>Gesneriaceae</taxon>
        <taxon>Didymocarpoideae</taxon>
        <taxon>Trichosporeae</taxon>
        <taxon>Loxocarpinae</taxon>
        <taxon>Dorcoceras</taxon>
    </lineage>
</organism>
<evidence type="ECO:0000256" key="1">
    <source>
        <dbReference type="SAM" id="MobiDB-lite"/>
    </source>
</evidence>
<sequence length="241" mass="27133">MPPRRDRTQQDDATLPHPPPPPQLNPYERASVDMLGGITRLLERQSERPGKSHEEDFAERFCKQGPKEFAGTTDPLVAEERIRSMETIYDYMGLVDVDKANGSAGNNKRASIPRTANQPGKSSVRDIQVWLTITARWYSDTTNQSVTTPMIALSLSGATHLPARPHVALNRIHRTQIMPQNTNTLMPKAVNRSSIRTSNLRFYLNRFTRARQPQLAQVCFLTGLDNHNRNYLGAQICKGIS</sequence>
<protein>
    <submittedName>
        <fullName evidence="2">Uncharacterized protein</fullName>
    </submittedName>
</protein>
<dbReference type="OrthoDB" id="913731at2759"/>
<reference evidence="2 3" key="1">
    <citation type="journal article" date="2015" name="Proc. Natl. Acad. Sci. U.S.A.">
        <title>The resurrection genome of Boea hygrometrica: A blueprint for survival of dehydration.</title>
        <authorList>
            <person name="Xiao L."/>
            <person name="Yang G."/>
            <person name="Zhang L."/>
            <person name="Yang X."/>
            <person name="Zhao S."/>
            <person name="Ji Z."/>
            <person name="Zhou Q."/>
            <person name="Hu M."/>
            <person name="Wang Y."/>
            <person name="Chen M."/>
            <person name="Xu Y."/>
            <person name="Jin H."/>
            <person name="Xiao X."/>
            <person name="Hu G."/>
            <person name="Bao F."/>
            <person name="Hu Y."/>
            <person name="Wan P."/>
            <person name="Li L."/>
            <person name="Deng X."/>
            <person name="Kuang T."/>
            <person name="Xiang C."/>
            <person name="Zhu J.K."/>
            <person name="Oliver M.J."/>
            <person name="He Y."/>
        </authorList>
    </citation>
    <scope>NUCLEOTIDE SEQUENCE [LARGE SCALE GENOMIC DNA]</scope>
    <source>
        <strain evidence="3">cv. XS01</strain>
    </source>
</reference>
<dbReference type="Proteomes" id="UP000250235">
    <property type="component" value="Unassembled WGS sequence"/>
</dbReference>
<feature type="region of interest" description="Disordered" evidence="1">
    <location>
        <begin position="1"/>
        <end position="30"/>
    </location>
</feature>
<evidence type="ECO:0000313" key="3">
    <source>
        <dbReference type="Proteomes" id="UP000250235"/>
    </source>
</evidence>
<dbReference type="AlphaFoldDB" id="A0A2Z7BG14"/>
<proteinExistence type="predicted"/>